<dbReference type="Proteomes" id="UP001138793">
    <property type="component" value="Unassembled WGS sequence"/>
</dbReference>
<dbReference type="PRINTS" id="PR00035">
    <property type="entry name" value="HTHGNTR"/>
</dbReference>
<keyword evidence="1" id="KW-0805">Transcription regulation</keyword>
<reference evidence="5" key="1">
    <citation type="submission" date="2021-03" db="EMBL/GenBank/DDBJ databases">
        <title>Genomic Encyclopedia of Type Strains, Phase IV (KMG-IV): sequencing the most valuable type-strain genomes for metagenomic binning, comparative biology and taxonomic classification.</title>
        <authorList>
            <person name="Goeker M."/>
        </authorList>
    </citation>
    <scope>NUCLEOTIDE SEQUENCE</scope>
    <source>
        <strain evidence="5">DSM 107338</strain>
    </source>
</reference>
<dbReference type="RefSeq" id="WP_149473691.1">
    <property type="nucleotide sequence ID" value="NZ_JAGGMB010000003.1"/>
</dbReference>
<keyword evidence="3" id="KW-0804">Transcription</keyword>
<dbReference type="AlphaFoldDB" id="A0A9X1CAZ2"/>
<dbReference type="Gene3D" id="1.20.120.530">
    <property type="entry name" value="GntR ligand-binding domain-like"/>
    <property type="match status" value="1"/>
</dbReference>
<evidence type="ECO:0000256" key="1">
    <source>
        <dbReference type="ARBA" id="ARBA00023015"/>
    </source>
</evidence>
<dbReference type="SMART" id="SM00345">
    <property type="entry name" value="HTH_GNTR"/>
    <property type="match status" value="1"/>
</dbReference>
<dbReference type="EMBL" id="JAGGMB010000003">
    <property type="protein sequence ID" value="MBP2077169.1"/>
    <property type="molecule type" value="Genomic_DNA"/>
</dbReference>
<evidence type="ECO:0000313" key="6">
    <source>
        <dbReference type="Proteomes" id="UP001138793"/>
    </source>
</evidence>
<evidence type="ECO:0000313" key="5">
    <source>
        <dbReference type="EMBL" id="MBP2077169.1"/>
    </source>
</evidence>
<dbReference type="PANTHER" id="PTHR43537:SF24">
    <property type="entry name" value="GLUCONATE OPERON TRANSCRIPTIONAL REPRESSOR"/>
    <property type="match status" value="1"/>
</dbReference>
<sequence length="217" mass="24608">MTDKINLRIGDREMLHNRVCSVLRQAILKGDFKPGERLVQTELADQIGVSRMPIREALRTLELEGLILMEPHKGAVVREIKKEDIQEIYELRSMLEALALKKSMKHFSKEDVDALSAYHQSMLQTVSNEAYVEYNAKFHDVLVSRCKSSRLLSFIETVSHGFALDTPQIIPGQIQKSNKEHAAILEAIVEGDADKAAEFLTQHIQRTGEELLTTLEK</sequence>
<name>A0A9X1CAZ2_9BACI</name>
<dbReference type="Pfam" id="PF00392">
    <property type="entry name" value="GntR"/>
    <property type="match status" value="1"/>
</dbReference>
<dbReference type="SMART" id="SM00895">
    <property type="entry name" value="FCD"/>
    <property type="match status" value="1"/>
</dbReference>
<dbReference type="CDD" id="cd07377">
    <property type="entry name" value="WHTH_GntR"/>
    <property type="match status" value="1"/>
</dbReference>
<comment type="caution">
    <text evidence="5">The sequence shown here is derived from an EMBL/GenBank/DDBJ whole genome shotgun (WGS) entry which is preliminary data.</text>
</comment>
<dbReference type="InterPro" id="IPR011711">
    <property type="entry name" value="GntR_C"/>
</dbReference>
<dbReference type="SUPFAM" id="SSF48008">
    <property type="entry name" value="GntR ligand-binding domain-like"/>
    <property type="match status" value="1"/>
</dbReference>
<proteinExistence type="predicted"/>
<dbReference type="PROSITE" id="PS50949">
    <property type="entry name" value="HTH_GNTR"/>
    <property type="match status" value="1"/>
</dbReference>
<dbReference type="SUPFAM" id="SSF46785">
    <property type="entry name" value="Winged helix' DNA-binding domain"/>
    <property type="match status" value="1"/>
</dbReference>
<dbReference type="PRINTS" id="PR00033">
    <property type="entry name" value="HTHASNC"/>
</dbReference>
<evidence type="ECO:0000259" key="4">
    <source>
        <dbReference type="PROSITE" id="PS50949"/>
    </source>
</evidence>
<evidence type="ECO:0000256" key="3">
    <source>
        <dbReference type="ARBA" id="ARBA00023163"/>
    </source>
</evidence>
<gene>
    <name evidence="5" type="ORF">J2Z64_001400</name>
</gene>
<dbReference type="GO" id="GO:0003700">
    <property type="term" value="F:DNA-binding transcription factor activity"/>
    <property type="evidence" value="ECO:0007669"/>
    <property type="project" value="InterPro"/>
</dbReference>
<keyword evidence="2 5" id="KW-0238">DNA-binding</keyword>
<dbReference type="OrthoDB" id="2592645at2"/>
<evidence type="ECO:0000256" key="2">
    <source>
        <dbReference type="ARBA" id="ARBA00023125"/>
    </source>
</evidence>
<protein>
    <submittedName>
        <fullName evidence="5">DNA-binding GntR family transcriptional regulator</fullName>
    </submittedName>
</protein>
<dbReference type="GO" id="GO:0043565">
    <property type="term" value="F:sequence-specific DNA binding"/>
    <property type="evidence" value="ECO:0007669"/>
    <property type="project" value="InterPro"/>
</dbReference>
<dbReference type="InterPro" id="IPR000524">
    <property type="entry name" value="Tscrpt_reg_HTH_GntR"/>
</dbReference>
<keyword evidence="6" id="KW-1185">Reference proteome</keyword>
<organism evidence="5 6">
    <name type="scientific">Oceanobacillus polygoni</name>
    <dbReference type="NCBI Taxonomy" id="1235259"/>
    <lineage>
        <taxon>Bacteria</taxon>
        <taxon>Bacillati</taxon>
        <taxon>Bacillota</taxon>
        <taxon>Bacilli</taxon>
        <taxon>Bacillales</taxon>
        <taxon>Bacillaceae</taxon>
        <taxon>Oceanobacillus</taxon>
    </lineage>
</organism>
<dbReference type="InterPro" id="IPR036388">
    <property type="entry name" value="WH-like_DNA-bd_sf"/>
</dbReference>
<dbReference type="InterPro" id="IPR036390">
    <property type="entry name" value="WH_DNA-bd_sf"/>
</dbReference>
<dbReference type="Gene3D" id="1.10.10.10">
    <property type="entry name" value="Winged helix-like DNA-binding domain superfamily/Winged helix DNA-binding domain"/>
    <property type="match status" value="1"/>
</dbReference>
<dbReference type="InterPro" id="IPR000485">
    <property type="entry name" value="AsnC-type_HTH_dom"/>
</dbReference>
<dbReference type="PANTHER" id="PTHR43537">
    <property type="entry name" value="TRANSCRIPTIONAL REGULATOR, GNTR FAMILY"/>
    <property type="match status" value="1"/>
</dbReference>
<feature type="domain" description="HTH gntR-type" evidence="4">
    <location>
        <begin position="13"/>
        <end position="80"/>
    </location>
</feature>
<dbReference type="Pfam" id="PF07729">
    <property type="entry name" value="FCD"/>
    <property type="match status" value="1"/>
</dbReference>
<dbReference type="InterPro" id="IPR008920">
    <property type="entry name" value="TF_FadR/GntR_C"/>
</dbReference>
<accession>A0A9X1CAZ2</accession>